<dbReference type="Proteomes" id="UP000095751">
    <property type="component" value="Unassembled WGS sequence"/>
</dbReference>
<feature type="region of interest" description="Disordered" evidence="2">
    <location>
        <begin position="90"/>
        <end position="122"/>
    </location>
</feature>
<feature type="coiled-coil region" evidence="1">
    <location>
        <begin position="54"/>
        <end position="81"/>
    </location>
</feature>
<evidence type="ECO:0000256" key="3">
    <source>
        <dbReference type="SAM" id="Phobius"/>
    </source>
</evidence>
<dbReference type="PANTHER" id="PTHR34407">
    <property type="entry name" value="EXPRESSED PROTEIN"/>
    <property type="match status" value="1"/>
</dbReference>
<keyword evidence="3" id="KW-0472">Membrane</keyword>
<keyword evidence="3" id="KW-0812">Transmembrane</keyword>
<gene>
    <name evidence="4" type="ORF">FRACYDRAFT_187260</name>
</gene>
<reference evidence="4 5" key="1">
    <citation type="submission" date="2016-09" db="EMBL/GenBank/DDBJ databases">
        <title>Extensive genetic diversity and differential bi-allelic expression allows diatom success in the polar Southern Ocean.</title>
        <authorList>
            <consortium name="DOE Joint Genome Institute"/>
            <person name="Mock T."/>
            <person name="Otillar R.P."/>
            <person name="Strauss J."/>
            <person name="Dupont C."/>
            <person name="Frickenhaus S."/>
            <person name="Maumus F."/>
            <person name="Mcmullan M."/>
            <person name="Sanges R."/>
            <person name="Schmutz J."/>
            <person name="Toseland A."/>
            <person name="Valas R."/>
            <person name="Veluchamy A."/>
            <person name="Ward B.J."/>
            <person name="Allen A."/>
            <person name="Barry K."/>
            <person name="Falciatore A."/>
            <person name="Ferrante M."/>
            <person name="Fortunato A.E."/>
            <person name="Gloeckner G."/>
            <person name="Gruber A."/>
            <person name="Hipkin R."/>
            <person name="Janech M."/>
            <person name="Kroth P."/>
            <person name="Leese F."/>
            <person name="Lindquist E."/>
            <person name="Lyon B.R."/>
            <person name="Martin J."/>
            <person name="Mayer C."/>
            <person name="Parker M."/>
            <person name="Quesneville H."/>
            <person name="Raymond J."/>
            <person name="Uhlig C."/>
            <person name="Valentin K.U."/>
            <person name="Worden A.Z."/>
            <person name="Armbrust E.V."/>
            <person name="Bowler C."/>
            <person name="Green B."/>
            <person name="Moulton V."/>
            <person name="Van Oosterhout C."/>
            <person name="Grigoriev I."/>
        </authorList>
    </citation>
    <scope>NUCLEOTIDE SEQUENCE [LARGE SCALE GENOMIC DNA]</scope>
    <source>
        <strain evidence="4 5">CCMP1102</strain>
    </source>
</reference>
<sequence length="749" mass="85461">MGVSTKFSCIRFFLAVLIGLYIGINISGLFHNDTTLEYHGPHSAPGTSSGNEDSNRIRQQLEKSQAEVKRWKAETEKLKNDHSSSLRNLDQLKKVSCTQEEDETKQKSDKINDTTSSSSQLASLNKLSNTNTHPFCQSVLPHPAPTAMSLWNEHILQILSASRVPNDSRFMFHDFTSQLLQIISPRLQRSVKTVPYDWRPVENALTVGFERYKYLQLSQEERHATTINNSNDVPSPRPLKILIMGGSLLVGTNCRMLMKELNFQFQLPKRECTWSNRVGQFLNSFFVNDSNSSKKKKGDVEEPLVHVTKVAMGGTNTGTGSVIWQYDLIPEEARNPDIVINAYSTNDMHILTALEAESANTTLRERTFEMMQGFVRQVLNTKNCNNKDTNNEPIPPLLLHMDDYLGNEQRKIWDTTELSQGAQVLANYYGFVSMSYADTIREFVYGDTYEKWFSSEWWVQERRKKTLTFDRQIHPGMGMHISSMWVTIYNLVHLASTYCSMPTPPHRMNNISEYEAGFWGLPDLKGDFKEPMGKPQPQPKGLPPELTKDLLLEDVTSLWRQSAANDQQQQQSYSTSTCSDDENTPHQNHKVKCPFSWVSGLSLQQNNITFIQEYFRHQSSTWEGWELSEDGDKIGFIPSAITKTSGKNSSQSMVLDFQYSQKIRSITFFFMRSYGTKWIDSELKAKVWSSNHQLLEERNMLGTHNKNTSEIYTEEIILSKPVDAGERLQLEAKLIGGETFKIMGLAVCS</sequence>
<protein>
    <submittedName>
        <fullName evidence="4">Uncharacterized protein</fullName>
    </submittedName>
</protein>
<dbReference type="SUPFAM" id="SSF52266">
    <property type="entry name" value="SGNH hydrolase"/>
    <property type="match status" value="1"/>
</dbReference>
<feature type="compositionally biased region" description="Polar residues" evidence="2">
    <location>
        <begin position="113"/>
        <end position="122"/>
    </location>
</feature>
<dbReference type="EMBL" id="KV784359">
    <property type="protein sequence ID" value="OEU15261.1"/>
    <property type="molecule type" value="Genomic_DNA"/>
</dbReference>
<evidence type="ECO:0000313" key="4">
    <source>
        <dbReference type="EMBL" id="OEU15261.1"/>
    </source>
</evidence>
<dbReference type="OrthoDB" id="39700at2759"/>
<dbReference type="InParanoid" id="A0A1E7FAT4"/>
<dbReference type="KEGG" id="fcy:FRACYDRAFT_187260"/>
<organism evidence="4 5">
    <name type="scientific">Fragilariopsis cylindrus CCMP1102</name>
    <dbReference type="NCBI Taxonomy" id="635003"/>
    <lineage>
        <taxon>Eukaryota</taxon>
        <taxon>Sar</taxon>
        <taxon>Stramenopiles</taxon>
        <taxon>Ochrophyta</taxon>
        <taxon>Bacillariophyta</taxon>
        <taxon>Bacillariophyceae</taxon>
        <taxon>Bacillariophycidae</taxon>
        <taxon>Bacillariales</taxon>
        <taxon>Bacillariaceae</taxon>
        <taxon>Fragilariopsis</taxon>
    </lineage>
</organism>
<dbReference type="PANTHER" id="PTHR34407:SF1">
    <property type="entry name" value="SGNH HYDROLASE-TYPE ESTERASE DOMAIN-CONTAINING PROTEIN"/>
    <property type="match status" value="1"/>
</dbReference>
<proteinExistence type="predicted"/>
<name>A0A1E7FAT4_9STRA</name>
<evidence type="ECO:0000313" key="5">
    <source>
        <dbReference type="Proteomes" id="UP000095751"/>
    </source>
</evidence>
<evidence type="ECO:0000256" key="1">
    <source>
        <dbReference type="SAM" id="Coils"/>
    </source>
</evidence>
<feature type="region of interest" description="Disordered" evidence="2">
    <location>
        <begin position="561"/>
        <end position="585"/>
    </location>
</feature>
<feature type="compositionally biased region" description="Low complexity" evidence="2">
    <location>
        <begin position="561"/>
        <end position="578"/>
    </location>
</feature>
<feature type="transmembrane region" description="Helical" evidence="3">
    <location>
        <begin position="12"/>
        <end position="30"/>
    </location>
</feature>
<keyword evidence="1" id="KW-0175">Coiled coil</keyword>
<dbReference type="AlphaFoldDB" id="A0A1E7FAT4"/>
<keyword evidence="5" id="KW-1185">Reference proteome</keyword>
<keyword evidence="3" id="KW-1133">Transmembrane helix</keyword>
<accession>A0A1E7FAT4</accession>
<evidence type="ECO:0000256" key="2">
    <source>
        <dbReference type="SAM" id="MobiDB-lite"/>
    </source>
</evidence>